<dbReference type="EMBL" id="FMCR01000007">
    <property type="protein sequence ID" value="SCF37862.1"/>
    <property type="molecule type" value="Genomic_DNA"/>
</dbReference>
<sequence>MASVRGSFEYPDGLIPGTSKAGGLHQNLYNSAGKLVDHGTFIPDGDGTGSAGPGRASSEFKDLVRTLALEAATRAAKAAAPHVERWLVQQALPAAKTALTQQAVPAVKSTWNNQALPAMRSTWNFVSGKRASRGAIAAESAPESGPIRVTATVGGEPSPELVAALESFSAGASEAEARERFVAAMMAQLLTEDGRLFNEVQARVLLNVGAEELNMESALGPEQVSESIKRMLEEDPALIDELVRALGPRQIEG</sequence>
<evidence type="ECO:0000313" key="1">
    <source>
        <dbReference type="EMBL" id="SCF37862.1"/>
    </source>
</evidence>
<gene>
    <name evidence="1" type="ORF">GA0070561_5993</name>
</gene>
<dbReference type="Proteomes" id="UP000198864">
    <property type="component" value="Unassembled WGS sequence"/>
</dbReference>
<dbReference type="AlphaFoldDB" id="A0A1C4ZXZ4"/>
<proteinExistence type="predicted"/>
<dbReference type="RefSeq" id="WP_091407087.1">
    <property type="nucleotide sequence ID" value="NZ_FMCR01000007.1"/>
</dbReference>
<organism evidence="1 2">
    <name type="scientific">Micromonospora saelicesensis</name>
    <dbReference type="NCBI Taxonomy" id="285676"/>
    <lineage>
        <taxon>Bacteria</taxon>
        <taxon>Bacillati</taxon>
        <taxon>Actinomycetota</taxon>
        <taxon>Actinomycetes</taxon>
        <taxon>Micromonosporales</taxon>
        <taxon>Micromonosporaceae</taxon>
        <taxon>Micromonospora</taxon>
    </lineage>
</organism>
<accession>A0A1C4ZXZ4</accession>
<evidence type="ECO:0000313" key="2">
    <source>
        <dbReference type="Proteomes" id="UP000198864"/>
    </source>
</evidence>
<name>A0A1C4ZXZ4_9ACTN</name>
<protein>
    <submittedName>
        <fullName evidence="1">Uncharacterized protein</fullName>
    </submittedName>
</protein>
<reference evidence="1 2" key="1">
    <citation type="submission" date="2016-06" db="EMBL/GenBank/DDBJ databases">
        <authorList>
            <person name="Kjaerup R.B."/>
            <person name="Dalgaard T.S."/>
            <person name="Juul-Madsen H.R."/>
        </authorList>
    </citation>
    <scope>NUCLEOTIDE SEQUENCE [LARGE SCALE GENOMIC DNA]</scope>
    <source>
        <strain evidence="1 2">DSM 44871</strain>
    </source>
</reference>